<dbReference type="Proteomes" id="UP001162480">
    <property type="component" value="Chromosome 13"/>
</dbReference>
<sequence>MRLSEKSYCFIEAIIKDLYTEEQKHLTLKNIEDIAGLFKSHRLSLLMPLQPPEELMRKLQSAFHCETSQEQQR</sequence>
<reference evidence="1" key="1">
    <citation type="submission" date="2023-08" db="EMBL/GenBank/DDBJ databases">
        <authorList>
            <person name="Alioto T."/>
            <person name="Alioto T."/>
            <person name="Gomez Garrido J."/>
        </authorList>
    </citation>
    <scope>NUCLEOTIDE SEQUENCE</scope>
</reference>
<evidence type="ECO:0000313" key="2">
    <source>
        <dbReference type="Proteomes" id="UP001162480"/>
    </source>
</evidence>
<dbReference type="EMBL" id="OX597826">
    <property type="protein sequence ID" value="CAI9731758.1"/>
    <property type="molecule type" value="Genomic_DNA"/>
</dbReference>
<protein>
    <submittedName>
        <fullName evidence="1">Uncharacterized protein</fullName>
    </submittedName>
</protein>
<proteinExistence type="predicted"/>
<keyword evidence="2" id="KW-1185">Reference proteome</keyword>
<organism evidence="1 2">
    <name type="scientific">Octopus vulgaris</name>
    <name type="common">Common octopus</name>
    <dbReference type="NCBI Taxonomy" id="6645"/>
    <lineage>
        <taxon>Eukaryota</taxon>
        <taxon>Metazoa</taxon>
        <taxon>Spiralia</taxon>
        <taxon>Lophotrochozoa</taxon>
        <taxon>Mollusca</taxon>
        <taxon>Cephalopoda</taxon>
        <taxon>Coleoidea</taxon>
        <taxon>Octopodiformes</taxon>
        <taxon>Octopoda</taxon>
        <taxon>Incirrata</taxon>
        <taxon>Octopodidae</taxon>
        <taxon>Octopus</taxon>
    </lineage>
</organism>
<name>A0AA36BCZ1_OCTVU</name>
<dbReference type="AlphaFoldDB" id="A0AA36BCZ1"/>
<gene>
    <name evidence="1" type="ORF">OCTVUL_1B030398</name>
</gene>
<evidence type="ECO:0000313" key="1">
    <source>
        <dbReference type="EMBL" id="CAI9731758.1"/>
    </source>
</evidence>
<accession>A0AA36BCZ1</accession>